<gene>
    <name evidence="2" type="ORF">PQR79_19205</name>
</gene>
<feature type="signal peptide" evidence="1">
    <location>
        <begin position="1"/>
        <end position="23"/>
    </location>
</feature>
<keyword evidence="3" id="KW-1185">Reference proteome</keyword>
<proteinExistence type="predicted"/>
<dbReference type="EMBL" id="JAQQPZ010000015">
    <property type="protein sequence ID" value="MDD8061199.1"/>
    <property type="molecule type" value="Genomic_DNA"/>
</dbReference>
<evidence type="ECO:0000313" key="2">
    <source>
        <dbReference type="EMBL" id="MDD8061199.1"/>
    </source>
</evidence>
<dbReference type="Proteomes" id="UP001213691">
    <property type="component" value="Unassembled WGS sequence"/>
</dbReference>
<organism evidence="2 3">
    <name type="scientific">Shewanella metallivivens</name>
    <dbReference type="NCBI Taxonomy" id="2872342"/>
    <lineage>
        <taxon>Bacteria</taxon>
        <taxon>Pseudomonadati</taxon>
        <taxon>Pseudomonadota</taxon>
        <taxon>Gammaproteobacteria</taxon>
        <taxon>Alteromonadales</taxon>
        <taxon>Shewanellaceae</taxon>
        <taxon>Shewanella</taxon>
    </lineage>
</organism>
<accession>A0ABT5TTN4</accession>
<name>A0ABT5TTN4_9GAMM</name>
<evidence type="ECO:0000313" key="3">
    <source>
        <dbReference type="Proteomes" id="UP001213691"/>
    </source>
</evidence>
<keyword evidence="1" id="KW-0732">Signal</keyword>
<evidence type="ECO:0000256" key="1">
    <source>
        <dbReference type="SAM" id="SignalP"/>
    </source>
</evidence>
<dbReference type="RefSeq" id="WP_238106234.1">
    <property type="nucleotide sequence ID" value="NZ_JAQQPZ010000015.1"/>
</dbReference>
<comment type="caution">
    <text evidence="2">The sequence shown here is derived from an EMBL/GenBank/DDBJ whole genome shotgun (WGS) entry which is preliminary data.</text>
</comment>
<reference evidence="2 3" key="1">
    <citation type="submission" date="2023-02" db="EMBL/GenBank/DDBJ databases">
        <title>Genome sequence of Shewanella metallivivens ER-Te-42B-Light, sp. nov., enriched from sulfide tube worms (Riftia pachyptila) isolated from Explorer Ridge in the Pacific Ocean.</title>
        <authorList>
            <person name="Maltman C."/>
            <person name="Kuzyk S.B."/>
            <person name="Kyndt J.A."/>
            <person name="Yurkov V."/>
        </authorList>
    </citation>
    <scope>NUCLEOTIDE SEQUENCE [LARGE SCALE GENOMIC DNA]</scope>
    <source>
        <strain evidence="2 3">ER-Te-42B-Light</strain>
    </source>
</reference>
<sequence>MLKPALMSLAVIMAMMPAMNALSATSQELFSEPKEVKDTKSELRHFTPVQLITAIDDQNIQSKEVKGKLTRTNYELPPSYTPAHLINNYKNQLKALNAEIIFECEQATCGHERKLSSFISPLTNISSSLPSLITAHITLPQKQVYVSIYAIGWQNATNLELDIIEVIDEPLDLVTTNQGYLSQAVSEITVKDNSDKDAKNSADHPMLSRVPGAYIQEYITHGFNQTIVLAGDND</sequence>
<protein>
    <submittedName>
        <fullName evidence="2">DUF4892 domain-containing protein</fullName>
    </submittedName>
</protein>
<feature type="chain" id="PRO_5046782927" evidence="1">
    <location>
        <begin position="24"/>
        <end position="234"/>
    </location>
</feature>